<evidence type="ECO:0000256" key="6">
    <source>
        <dbReference type="ARBA" id="ARBA00044122"/>
    </source>
</evidence>
<dbReference type="GO" id="GO:0005851">
    <property type="term" value="C:eukaryotic translation initiation factor 2B complex"/>
    <property type="evidence" value="ECO:0007669"/>
    <property type="project" value="TreeGrafter"/>
</dbReference>
<evidence type="ECO:0000256" key="4">
    <source>
        <dbReference type="ARBA" id="ARBA00022540"/>
    </source>
</evidence>
<dbReference type="InParanoid" id="A0A1Y2DCW4"/>
<gene>
    <name evidence="11" type="ORF">BCR35DRAFT_296109</name>
</gene>
<protein>
    <recommendedName>
        <fullName evidence="6">Translation initiation factor eIF2B subunit beta</fullName>
    </recommendedName>
    <alternativeName>
        <fullName evidence="7">eIF2B GDP-GTP exchange factor subunit beta</fullName>
    </alternativeName>
</protein>
<dbReference type="PANTHER" id="PTHR45859:SF1">
    <property type="entry name" value="TRANSLATION INITIATION FACTOR EIF-2B SUBUNIT BETA"/>
    <property type="match status" value="1"/>
</dbReference>
<dbReference type="Gene3D" id="3.40.50.10470">
    <property type="entry name" value="Translation initiation factor eif-2b, domain 2"/>
    <property type="match status" value="1"/>
</dbReference>
<dbReference type="PANTHER" id="PTHR45859">
    <property type="entry name" value="TRANSLATION INITIATION FACTOR EIF-2B SUBUNIT BETA"/>
    <property type="match status" value="1"/>
</dbReference>
<accession>A0A1Y2DCW4</accession>
<dbReference type="SUPFAM" id="SSF100950">
    <property type="entry name" value="NagB/RpiA/CoA transferase-like"/>
    <property type="match status" value="1"/>
</dbReference>
<keyword evidence="4" id="KW-0396">Initiation factor</keyword>
<sequence length="464" mass="49260">MAPALMQTEGVSKPNVHRRIEALATKLRRRQLIGSRQVALEVVRLLREIVSSAKFSSFKQLVEHLDEVGRVLQDAGPKELVVTNMTRRIAMLISEEYATALSNFLADSASSSGGATPSSIPPTPALGSNLDSTNSSFFTDAGRTRGGALGSIFDLLGHKTTSAGAISTTTDGAASTSHLGTPSALSSPSSSTPASPQTHSPSSSTILSRPNLPMRTPSLVSPHVQALLEDEFSRKSFSLKPLFIEAIQELMDEVESTYRSVGEQSIDHIHSGEFILTIGQSNTVEAFLKAAARKRKFTVIVAETAPSFSGRRTAASLSASGITTILIPDSNIFALLPRVSKVLLGPHLVLADGALLSIAGSLPLTLAANRMRVPVVIVGGMFKFSPLYLGEADWGMRDLGSPEEVLGRGEGAATGEEEEDTEVLNPYYDVVPAELVDLYITNLGGHPSSLLYRLLSETYGTGSS</sequence>
<keyword evidence="3" id="KW-0963">Cytoplasm</keyword>
<dbReference type="STRING" id="106004.A0A1Y2DCW4"/>
<evidence type="ECO:0000256" key="9">
    <source>
        <dbReference type="RuleBase" id="RU003814"/>
    </source>
</evidence>
<dbReference type="InterPro" id="IPR051855">
    <property type="entry name" value="eIF2B_beta_subunit"/>
</dbReference>
<dbReference type="OrthoDB" id="269919at2759"/>
<evidence type="ECO:0000313" key="12">
    <source>
        <dbReference type="Proteomes" id="UP000193467"/>
    </source>
</evidence>
<reference evidence="11 12" key="1">
    <citation type="submission" date="2016-07" db="EMBL/GenBank/DDBJ databases">
        <title>Pervasive Adenine N6-methylation of Active Genes in Fungi.</title>
        <authorList>
            <consortium name="DOE Joint Genome Institute"/>
            <person name="Mondo S.J."/>
            <person name="Dannebaum R.O."/>
            <person name="Kuo R.C."/>
            <person name="Labutti K."/>
            <person name="Haridas S."/>
            <person name="Kuo A."/>
            <person name="Salamov A."/>
            <person name="Ahrendt S.R."/>
            <person name="Lipzen A."/>
            <person name="Sullivan W."/>
            <person name="Andreopoulos W.B."/>
            <person name="Clum A."/>
            <person name="Lindquist E."/>
            <person name="Daum C."/>
            <person name="Ramamoorthy G.K."/>
            <person name="Gryganskyi A."/>
            <person name="Culley D."/>
            <person name="Magnuson J.K."/>
            <person name="James T.Y."/>
            <person name="O'Malley M.A."/>
            <person name="Stajich J.E."/>
            <person name="Spatafora J.W."/>
            <person name="Visel A."/>
            <person name="Grigoriev I.V."/>
        </authorList>
    </citation>
    <scope>NUCLEOTIDE SEQUENCE [LARGE SCALE GENOMIC DNA]</scope>
    <source>
        <strain evidence="11 12">62-1032</strain>
    </source>
</reference>
<comment type="subunit">
    <text evidence="8">Component of the translation initiation factor 2B (eIF2B) complex which is a heterodecamer of two sets of five different subunits: alpha, beta, gamma, delta and epsilon. Subunits alpha, beta and delta comprise a regulatory subcomplex and subunits epsilon and gamma comprise a catalytic subcomplex. Within the complex, the hexameric regulatory complex resides at the center, with the two heterodimeric catalytic subcomplexes bound on opposite sides.</text>
</comment>
<evidence type="ECO:0000313" key="11">
    <source>
        <dbReference type="EMBL" id="ORY57111.1"/>
    </source>
</evidence>
<dbReference type="GO" id="GO:0003743">
    <property type="term" value="F:translation initiation factor activity"/>
    <property type="evidence" value="ECO:0007669"/>
    <property type="project" value="UniProtKB-KW"/>
</dbReference>
<dbReference type="FunCoup" id="A0A1Y2DCW4">
    <property type="interactions" value="375"/>
</dbReference>
<comment type="subcellular location">
    <subcellularLocation>
        <location evidence="1">Cytoplasm</location>
        <location evidence="1">Cytosol</location>
    </subcellularLocation>
</comment>
<dbReference type="AlphaFoldDB" id="A0A1Y2DCW4"/>
<evidence type="ECO:0000256" key="8">
    <source>
        <dbReference type="ARBA" id="ARBA00046432"/>
    </source>
</evidence>
<dbReference type="InterPro" id="IPR000649">
    <property type="entry name" value="IF-2B-related"/>
</dbReference>
<comment type="caution">
    <text evidence="11">The sequence shown here is derived from an EMBL/GenBank/DDBJ whole genome shotgun (WGS) entry which is preliminary data.</text>
</comment>
<evidence type="ECO:0000256" key="5">
    <source>
        <dbReference type="ARBA" id="ARBA00022917"/>
    </source>
</evidence>
<organism evidence="11 12">
    <name type="scientific">Leucosporidium creatinivorum</name>
    <dbReference type="NCBI Taxonomy" id="106004"/>
    <lineage>
        <taxon>Eukaryota</taxon>
        <taxon>Fungi</taxon>
        <taxon>Dikarya</taxon>
        <taxon>Basidiomycota</taxon>
        <taxon>Pucciniomycotina</taxon>
        <taxon>Microbotryomycetes</taxon>
        <taxon>Leucosporidiales</taxon>
        <taxon>Leucosporidium</taxon>
    </lineage>
</organism>
<evidence type="ECO:0000256" key="10">
    <source>
        <dbReference type="SAM" id="MobiDB-lite"/>
    </source>
</evidence>
<dbReference type="GO" id="GO:0005085">
    <property type="term" value="F:guanyl-nucleotide exchange factor activity"/>
    <property type="evidence" value="ECO:0007669"/>
    <property type="project" value="TreeGrafter"/>
</dbReference>
<dbReference type="InterPro" id="IPR037171">
    <property type="entry name" value="NagB/RpiA_transferase-like"/>
</dbReference>
<dbReference type="Proteomes" id="UP000193467">
    <property type="component" value="Unassembled WGS sequence"/>
</dbReference>
<dbReference type="EMBL" id="MCGR01000083">
    <property type="protein sequence ID" value="ORY57111.1"/>
    <property type="molecule type" value="Genomic_DNA"/>
</dbReference>
<evidence type="ECO:0000256" key="7">
    <source>
        <dbReference type="ARBA" id="ARBA00044228"/>
    </source>
</evidence>
<keyword evidence="5" id="KW-0648">Protein biosynthesis</keyword>
<dbReference type="GO" id="GO:0005829">
    <property type="term" value="C:cytosol"/>
    <property type="evidence" value="ECO:0007669"/>
    <property type="project" value="UniProtKB-SubCell"/>
</dbReference>
<feature type="region of interest" description="Disordered" evidence="10">
    <location>
        <begin position="167"/>
        <end position="214"/>
    </location>
</feature>
<dbReference type="Pfam" id="PF01008">
    <property type="entry name" value="IF-2B"/>
    <property type="match status" value="1"/>
</dbReference>
<dbReference type="InterPro" id="IPR042529">
    <property type="entry name" value="IF_2B-like_C"/>
</dbReference>
<evidence type="ECO:0000256" key="2">
    <source>
        <dbReference type="ARBA" id="ARBA00007251"/>
    </source>
</evidence>
<keyword evidence="12" id="KW-1185">Reference proteome</keyword>
<comment type="similarity">
    <text evidence="2 9">Belongs to the eIF-2B alpha/beta/delta subunits family.</text>
</comment>
<evidence type="ECO:0000256" key="3">
    <source>
        <dbReference type="ARBA" id="ARBA00022490"/>
    </source>
</evidence>
<name>A0A1Y2DCW4_9BASI</name>
<feature type="compositionally biased region" description="Low complexity" evidence="10">
    <location>
        <begin position="181"/>
        <end position="205"/>
    </location>
</feature>
<feature type="compositionally biased region" description="Polar residues" evidence="10">
    <location>
        <begin position="167"/>
        <end position="180"/>
    </location>
</feature>
<proteinExistence type="inferred from homology"/>
<evidence type="ECO:0000256" key="1">
    <source>
        <dbReference type="ARBA" id="ARBA00004514"/>
    </source>
</evidence>